<reference evidence="1 2" key="1">
    <citation type="submission" date="2018-06" db="EMBL/GenBank/DDBJ databases">
        <authorList>
            <consortium name="Pathogen Informatics"/>
            <person name="Doyle S."/>
        </authorList>
    </citation>
    <scope>NUCLEOTIDE SEQUENCE [LARGE SCALE GENOMIC DNA]</scope>
    <source>
        <strain evidence="1 2">NCTC10738</strain>
    </source>
</reference>
<sequence length="121" mass="13799">MSSLNEYWEALERLSTNEPIRVPKGSSINNDTVAIEAGRKRGSIKKSRPSFSALIDAIAEKADKGPHTPSTAEKLKAEKYAKNSYRERYHQALNRELMLIERVAQLEKEIENLKKVSPFKR</sequence>
<keyword evidence="2" id="KW-1185">Reference proteome</keyword>
<accession>A0A380BRC6</accession>
<gene>
    <name evidence="1" type="ORF">NCTC10738_03764</name>
</gene>
<evidence type="ECO:0000313" key="1">
    <source>
        <dbReference type="EMBL" id="SUJ05129.1"/>
    </source>
</evidence>
<evidence type="ECO:0000313" key="2">
    <source>
        <dbReference type="Proteomes" id="UP000254069"/>
    </source>
</evidence>
<dbReference type="Proteomes" id="UP000254069">
    <property type="component" value="Unassembled WGS sequence"/>
</dbReference>
<protein>
    <submittedName>
        <fullName evidence="1">Uncharacterized protein</fullName>
    </submittedName>
</protein>
<dbReference type="EMBL" id="UGYO01000002">
    <property type="protein sequence ID" value="SUJ05129.1"/>
    <property type="molecule type" value="Genomic_DNA"/>
</dbReference>
<dbReference type="RefSeq" id="WP_045626103.1">
    <property type="nucleotide sequence ID" value="NZ_CAWQVT010000318.1"/>
</dbReference>
<organism evidence="1 2">
    <name type="scientific">Shewanella algae</name>
    <dbReference type="NCBI Taxonomy" id="38313"/>
    <lineage>
        <taxon>Bacteria</taxon>
        <taxon>Pseudomonadati</taxon>
        <taxon>Pseudomonadota</taxon>
        <taxon>Gammaproteobacteria</taxon>
        <taxon>Alteromonadales</taxon>
        <taxon>Shewanellaceae</taxon>
        <taxon>Shewanella</taxon>
    </lineage>
</organism>
<proteinExistence type="predicted"/>
<dbReference type="AlphaFoldDB" id="A0A380BRC6"/>
<name>A0A380BRC6_9GAMM</name>